<organism evidence="2 3">
    <name type="scientific">Eleusine coracana subsp. coracana</name>
    <dbReference type="NCBI Taxonomy" id="191504"/>
    <lineage>
        <taxon>Eukaryota</taxon>
        <taxon>Viridiplantae</taxon>
        <taxon>Streptophyta</taxon>
        <taxon>Embryophyta</taxon>
        <taxon>Tracheophyta</taxon>
        <taxon>Spermatophyta</taxon>
        <taxon>Magnoliopsida</taxon>
        <taxon>Liliopsida</taxon>
        <taxon>Poales</taxon>
        <taxon>Poaceae</taxon>
        <taxon>PACMAD clade</taxon>
        <taxon>Chloridoideae</taxon>
        <taxon>Cynodonteae</taxon>
        <taxon>Eleusininae</taxon>
        <taxon>Eleusine</taxon>
    </lineage>
</organism>
<dbReference type="Proteomes" id="UP001054889">
    <property type="component" value="Unassembled WGS sequence"/>
</dbReference>
<accession>A0AAV5E246</accession>
<proteinExistence type="predicted"/>
<reference evidence="2" key="1">
    <citation type="journal article" date="2018" name="DNA Res.">
        <title>Multiple hybrid de novo genome assembly of finger millet, an orphan allotetraploid crop.</title>
        <authorList>
            <person name="Hatakeyama M."/>
            <person name="Aluri S."/>
            <person name="Balachadran M.T."/>
            <person name="Sivarajan S.R."/>
            <person name="Patrignani A."/>
            <person name="Gruter S."/>
            <person name="Poveda L."/>
            <person name="Shimizu-Inatsugi R."/>
            <person name="Baeten J."/>
            <person name="Francoijs K.J."/>
            <person name="Nataraja K.N."/>
            <person name="Reddy Y.A.N."/>
            <person name="Phadnis S."/>
            <person name="Ravikumar R.L."/>
            <person name="Schlapbach R."/>
            <person name="Sreeman S.M."/>
            <person name="Shimizu K.K."/>
        </authorList>
    </citation>
    <scope>NUCLEOTIDE SEQUENCE</scope>
</reference>
<evidence type="ECO:0008006" key="4">
    <source>
        <dbReference type="Google" id="ProtNLM"/>
    </source>
</evidence>
<dbReference type="AlphaFoldDB" id="A0AAV5E246"/>
<evidence type="ECO:0000313" key="3">
    <source>
        <dbReference type="Proteomes" id="UP001054889"/>
    </source>
</evidence>
<dbReference type="PANTHER" id="PTHR15430:SF1">
    <property type="entry name" value="GLOMULIN"/>
    <property type="match status" value="1"/>
</dbReference>
<evidence type="ECO:0000313" key="2">
    <source>
        <dbReference type="EMBL" id="GJN16541.1"/>
    </source>
</evidence>
<dbReference type="PANTHER" id="PTHR15430">
    <property type="entry name" value="GLOMULIN"/>
    <property type="match status" value="1"/>
</dbReference>
<sequence>MAAGDPSAAAAGDVSPVTSFSPSPTSYASSLRGALATLSQAFDSGDTEACDAAATAVSEVLDAAAAAAMEAADGGDGEEASRSDTAARASEELLREVYAFLSCPSSNQMAIEGLSLVLPKPVAKLGALVLSCRDTAAAIIKFFVTNCSPRDMLCILCEVCYAFMSSSIGIAGYIYAVDIPMELPDGPAYFVLLLNGLAEVLTLIQRRHIEQVKVALPAVLKVIHATVSECDEDHGEASIDIFNAALGIGNSIQEMCKVRVNMNRDLCAILGLYSLQNIALISQSKQHDTVSACGSVALQYSQFLKFSGFTYVGILTGDDVTAATFLWTYVYDDLSKYAGEGLELALKEVQDNHMKKWEAIGMLKYVLSSFRYPWVFKSHCINLLLTLAVENGSEEINDVDFTSYAACVFATLKVISMVPSSQRFDILHALINNSMSHSLTAILLDIVRDEVLRESRHFDKDCADGLNHGESPPWASHALDLVELILRPPEDGPPCLPDQSEQVYFFLMIDCA</sequence>
<evidence type="ECO:0000256" key="1">
    <source>
        <dbReference type="SAM" id="MobiDB-lite"/>
    </source>
</evidence>
<dbReference type="EMBL" id="BQKI01000072">
    <property type="protein sequence ID" value="GJN16541.1"/>
    <property type="molecule type" value="Genomic_DNA"/>
</dbReference>
<comment type="caution">
    <text evidence="2">The sequence shown here is derived from an EMBL/GenBank/DDBJ whole genome shotgun (WGS) entry which is preliminary data.</text>
</comment>
<dbReference type="GO" id="GO:0055105">
    <property type="term" value="F:ubiquitin-protein transferase inhibitor activity"/>
    <property type="evidence" value="ECO:0007669"/>
    <property type="project" value="TreeGrafter"/>
</dbReference>
<dbReference type="InterPro" id="IPR019516">
    <property type="entry name" value="Glomulin/ALF4"/>
</dbReference>
<gene>
    <name evidence="2" type="primary">gb03542</name>
    <name evidence="2" type="ORF">PR202_gb03542</name>
</gene>
<dbReference type="GO" id="GO:0005737">
    <property type="term" value="C:cytoplasm"/>
    <property type="evidence" value="ECO:0007669"/>
    <property type="project" value="TreeGrafter"/>
</dbReference>
<protein>
    <recommendedName>
        <fullName evidence="4">Aberrant root formation protein 4</fullName>
    </recommendedName>
</protein>
<keyword evidence="3" id="KW-1185">Reference proteome</keyword>
<name>A0AAV5E246_ELECO</name>
<reference evidence="2" key="2">
    <citation type="submission" date="2021-12" db="EMBL/GenBank/DDBJ databases">
        <title>Resequencing data analysis of finger millet.</title>
        <authorList>
            <person name="Hatakeyama M."/>
            <person name="Aluri S."/>
            <person name="Balachadran M.T."/>
            <person name="Sivarajan S.R."/>
            <person name="Poveda L."/>
            <person name="Shimizu-Inatsugi R."/>
            <person name="Schlapbach R."/>
            <person name="Sreeman S.M."/>
            <person name="Shimizu K.K."/>
        </authorList>
    </citation>
    <scope>NUCLEOTIDE SEQUENCE</scope>
</reference>
<feature type="region of interest" description="Disordered" evidence="1">
    <location>
        <begin position="1"/>
        <end position="28"/>
    </location>
</feature>